<evidence type="ECO:0000256" key="5">
    <source>
        <dbReference type="RuleBase" id="RU003682"/>
    </source>
</evidence>
<dbReference type="PANTHER" id="PTHR10209">
    <property type="entry name" value="OXIDOREDUCTASE, 2OG-FE II OXYGENASE FAMILY PROTEIN"/>
    <property type="match status" value="1"/>
</dbReference>
<dbReference type="STRING" id="3469.A0A4Y7IJS2"/>
<name>A0A4Y7IJS2_PAPSO</name>
<keyword evidence="4 5" id="KW-0408">Iron</keyword>
<proteinExistence type="inferred from homology"/>
<sequence>MKITTGVRERLVYDRYVELKAFDETKAGVKGIVDAGIEKIPRMFIRPQDDLNGELAVHTEHGCSSFETPMIDLQGVKDNPERREEIVHEIQLASETLGFFQLVNHGVPVSVMSEIIDGVKRFHEQDTEIKKQLHSNGIANAVNFNSNFDLYVSKFANWRDTLKCNLLSPDPLDPRELPDTCRDIVVEYWKHIMELSNTLTELLSEALGLQQHHVRNLDCSECLSMNGHYYPACPEPELTLGTSKHSDPSLFTILLQDEIGGLQFLHQNHWASVKPIPGTFIVNIGDILQLISNGKFKSVEHRVLANHVGPRVSVACFVRPSMNRSTKLYGPIDELLSEGNPPVYREITFKEYASYSHSKGLNGDSALNYFRSSSYEVNTG</sequence>
<dbReference type="Gramene" id="RZC47962">
    <property type="protein sequence ID" value="RZC47962"/>
    <property type="gene ID" value="C5167_040912"/>
</dbReference>
<dbReference type="OMA" id="TLFCEAA"/>
<dbReference type="InterPro" id="IPR005123">
    <property type="entry name" value="Oxoglu/Fe-dep_dioxygenase_dom"/>
</dbReference>
<dbReference type="GO" id="GO:0046872">
    <property type="term" value="F:metal ion binding"/>
    <property type="evidence" value="ECO:0007669"/>
    <property type="project" value="UniProtKB-KW"/>
</dbReference>
<evidence type="ECO:0000256" key="1">
    <source>
        <dbReference type="ARBA" id="ARBA00008056"/>
    </source>
</evidence>
<dbReference type="PANTHER" id="PTHR10209:SF884">
    <property type="entry name" value="1-AMINOCYCLOPROPANE-1-CARBOXYLATE OXIDASE HOMOLOG 1-LIKE"/>
    <property type="match status" value="1"/>
</dbReference>
<accession>A0A4Y7IJS2</accession>
<dbReference type="Pfam" id="PF03171">
    <property type="entry name" value="2OG-FeII_Oxy"/>
    <property type="match status" value="1"/>
</dbReference>
<organism evidence="7 8">
    <name type="scientific">Papaver somniferum</name>
    <name type="common">Opium poppy</name>
    <dbReference type="NCBI Taxonomy" id="3469"/>
    <lineage>
        <taxon>Eukaryota</taxon>
        <taxon>Viridiplantae</taxon>
        <taxon>Streptophyta</taxon>
        <taxon>Embryophyta</taxon>
        <taxon>Tracheophyta</taxon>
        <taxon>Spermatophyta</taxon>
        <taxon>Magnoliopsida</taxon>
        <taxon>Ranunculales</taxon>
        <taxon>Papaveraceae</taxon>
        <taxon>Papaveroideae</taxon>
        <taxon>Papaver</taxon>
    </lineage>
</organism>
<comment type="similarity">
    <text evidence="1 5">Belongs to the iron/ascorbate-dependent oxidoreductase family.</text>
</comment>
<evidence type="ECO:0000256" key="4">
    <source>
        <dbReference type="ARBA" id="ARBA00023004"/>
    </source>
</evidence>
<dbReference type="InterPro" id="IPR044861">
    <property type="entry name" value="IPNS-like_FE2OG_OXY"/>
</dbReference>
<dbReference type="Proteomes" id="UP000316621">
    <property type="component" value="Chromosome 1"/>
</dbReference>
<dbReference type="Pfam" id="PF14226">
    <property type="entry name" value="DIOX_N"/>
    <property type="match status" value="1"/>
</dbReference>
<evidence type="ECO:0000313" key="8">
    <source>
        <dbReference type="Proteomes" id="UP000316621"/>
    </source>
</evidence>
<protein>
    <recommendedName>
        <fullName evidence="6">Fe2OG dioxygenase domain-containing protein</fullName>
    </recommendedName>
</protein>
<keyword evidence="2 5" id="KW-0479">Metal-binding</keyword>
<evidence type="ECO:0000256" key="2">
    <source>
        <dbReference type="ARBA" id="ARBA00022723"/>
    </source>
</evidence>
<reference evidence="7 8" key="1">
    <citation type="journal article" date="2018" name="Science">
        <title>The opium poppy genome and morphinan production.</title>
        <authorList>
            <person name="Guo L."/>
            <person name="Winzer T."/>
            <person name="Yang X."/>
            <person name="Li Y."/>
            <person name="Ning Z."/>
            <person name="He Z."/>
            <person name="Teodor R."/>
            <person name="Lu Y."/>
            <person name="Bowser T.A."/>
            <person name="Graham I.A."/>
            <person name="Ye K."/>
        </authorList>
    </citation>
    <scope>NUCLEOTIDE SEQUENCE [LARGE SCALE GENOMIC DNA]</scope>
    <source>
        <strain evidence="8">cv. HN1</strain>
        <tissue evidence="7">Leaves</tissue>
    </source>
</reference>
<dbReference type="EMBL" id="CM010715">
    <property type="protein sequence ID" value="RZC47962.1"/>
    <property type="molecule type" value="Genomic_DNA"/>
</dbReference>
<dbReference type="SUPFAM" id="SSF51197">
    <property type="entry name" value="Clavaminate synthase-like"/>
    <property type="match status" value="1"/>
</dbReference>
<keyword evidence="8" id="KW-1185">Reference proteome</keyword>
<dbReference type="InterPro" id="IPR026992">
    <property type="entry name" value="DIOX_N"/>
</dbReference>
<dbReference type="AlphaFoldDB" id="A0A4Y7IJS2"/>
<dbReference type="OrthoDB" id="288590at2759"/>
<dbReference type="InterPro" id="IPR027443">
    <property type="entry name" value="IPNS-like_sf"/>
</dbReference>
<keyword evidence="3 5" id="KW-0560">Oxidoreductase</keyword>
<feature type="domain" description="Fe2OG dioxygenase" evidence="6">
    <location>
        <begin position="219"/>
        <end position="320"/>
    </location>
</feature>
<dbReference type="FunFam" id="2.60.120.330:FF:000005">
    <property type="entry name" value="1-aminocyclopropane-1-carboxylate oxidase homolog 1"/>
    <property type="match status" value="1"/>
</dbReference>
<evidence type="ECO:0000256" key="3">
    <source>
        <dbReference type="ARBA" id="ARBA00023002"/>
    </source>
</evidence>
<evidence type="ECO:0000313" key="7">
    <source>
        <dbReference type="EMBL" id="RZC47962.1"/>
    </source>
</evidence>
<evidence type="ECO:0000259" key="6">
    <source>
        <dbReference type="PROSITE" id="PS51471"/>
    </source>
</evidence>
<dbReference type="GO" id="GO:0051213">
    <property type="term" value="F:dioxygenase activity"/>
    <property type="evidence" value="ECO:0007669"/>
    <property type="project" value="UniProtKB-ARBA"/>
</dbReference>
<gene>
    <name evidence="7" type="ORF">C5167_040912</name>
</gene>
<dbReference type="Gene3D" id="2.60.120.330">
    <property type="entry name" value="B-lactam Antibiotic, Isopenicillin N Synthase, Chain"/>
    <property type="match status" value="1"/>
</dbReference>
<dbReference type="PROSITE" id="PS51471">
    <property type="entry name" value="FE2OG_OXY"/>
    <property type="match status" value="1"/>
</dbReference>